<evidence type="ECO:0000256" key="1">
    <source>
        <dbReference type="ARBA" id="ARBA00002486"/>
    </source>
</evidence>
<dbReference type="InterPro" id="IPR043129">
    <property type="entry name" value="ATPase_NBD"/>
</dbReference>
<dbReference type="SUPFAM" id="SSF53067">
    <property type="entry name" value="Actin-like ATPase domain"/>
    <property type="match status" value="1"/>
</dbReference>
<comment type="function">
    <text evidence="1">Transcriptional repressor of xylose-utilizing enzymes.</text>
</comment>
<dbReference type="InterPro" id="IPR000600">
    <property type="entry name" value="ROK"/>
</dbReference>
<dbReference type="Proteomes" id="UP000248057">
    <property type="component" value="Unassembled WGS sequence"/>
</dbReference>
<dbReference type="SUPFAM" id="SSF46785">
    <property type="entry name" value="Winged helix' DNA-binding domain"/>
    <property type="match status" value="1"/>
</dbReference>
<evidence type="ECO:0000256" key="2">
    <source>
        <dbReference type="ARBA" id="ARBA00006479"/>
    </source>
</evidence>
<dbReference type="PANTHER" id="PTHR18964">
    <property type="entry name" value="ROK (REPRESSOR, ORF, KINASE) FAMILY"/>
    <property type="match status" value="1"/>
</dbReference>
<dbReference type="GO" id="GO:0042732">
    <property type="term" value="P:D-xylose metabolic process"/>
    <property type="evidence" value="ECO:0007669"/>
    <property type="project" value="UniProtKB-KW"/>
</dbReference>
<dbReference type="PANTHER" id="PTHR18964:SF149">
    <property type="entry name" value="BIFUNCTIONAL UDP-N-ACETYLGLUCOSAMINE 2-EPIMERASE_N-ACETYLMANNOSAMINE KINASE"/>
    <property type="match status" value="1"/>
</dbReference>
<dbReference type="InterPro" id="IPR036388">
    <property type="entry name" value="WH-like_DNA-bd_sf"/>
</dbReference>
<dbReference type="EMBL" id="QJKD01000003">
    <property type="protein sequence ID" value="PXX55002.1"/>
    <property type="molecule type" value="Genomic_DNA"/>
</dbReference>
<dbReference type="RefSeq" id="WP_110322126.1">
    <property type="nucleotide sequence ID" value="NZ_QJKD01000003.1"/>
</dbReference>
<comment type="similarity">
    <text evidence="2">Belongs to the ROK (NagC/XylR) family.</text>
</comment>
<dbReference type="AlphaFoldDB" id="A0A2V3Y930"/>
<keyword evidence="3" id="KW-0119">Carbohydrate metabolism</keyword>
<dbReference type="Gene3D" id="1.10.10.10">
    <property type="entry name" value="Winged helix-like DNA-binding domain superfamily/Winged helix DNA-binding domain"/>
    <property type="match status" value="1"/>
</dbReference>
<evidence type="ECO:0000313" key="5">
    <source>
        <dbReference type="Proteomes" id="UP000248057"/>
    </source>
</evidence>
<keyword evidence="4" id="KW-0808">Transferase</keyword>
<proteinExistence type="inferred from homology"/>
<organism evidence="4 5">
    <name type="scientific">Hungatella effluvii</name>
    <dbReference type="NCBI Taxonomy" id="1096246"/>
    <lineage>
        <taxon>Bacteria</taxon>
        <taxon>Bacillati</taxon>
        <taxon>Bacillota</taxon>
        <taxon>Clostridia</taxon>
        <taxon>Lachnospirales</taxon>
        <taxon>Lachnospiraceae</taxon>
        <taxon>Hungatella</taxon>
    </lineage>
</organism>
<evidence type="ECO:0000313" key="4">
    <source>
        <dbReference type="EMBL" id="PXX55002.1"/>
    </source>
</evidence>
<sequence length="412" mass="45395">MVQNRGINQDVTQEMNRSLLLKNLRREGMCSRAYLASLTGLKQATVTNIMKDFLNWGIVTEVGFLNGSKGRRSIGVSINPDRYRVIGVRLARKHYSVGLFDLTGTQITKKRVDFKPEEQPDAEDILNQIAAEMRILMKKYGKDTILAAGMAVPGPFIAKKNRIALITGADIWKDVDLKKFFDRELDIPVFLEHNANAGAYAHMWDLKDAYRDDILVYIAAGQGIGAGIVMDGKIYKGALGTSGEIGHMTIDRNGKPCACGNKGCLERYASSLELVKAVYGDQAGRLGCNFEDVERRIREGDQFCIDCYQRACESLGIGIINIVNVINPDIIIIGDDMARPDPERMETVIRETVREGILADVWEGLTLSISTYQGDPILTGAAIVAIDRIFDSPGQFIPATNQAGALESPSDE</sequence>
<keyword evidence="3" id="KW-0859">Xylose metabolism</keyword>
<protein>
    <submittedName>
        <fullName evidence="4">Putative NBD/HSP70 family sugar kinase</fullName>
    </submittedName>
</protein>
<dbReference type="GeneID" id="86060567"/>
<keyword evidence="4" id="KW-0418">Kinase</keyword>
<accession>A0A2V3Y930</accession>
<dbReference type="Gene3D" id="3.30.420.40">
    <property type="match status" value="2"/>
</dbReference>
<dbReference type="GO" id="GO:0016301">
    <property type="term" value="F:kinase activity"/>
    <property type="evidence" value="ECO:0007669"/>
    <property type="project" value="UniProtKB-KW"/>
</dbReference>
<evidence type="ECO:0000256" key="3">
    <source>
        <dbReference type="ARBA" id="ARBA00022629"/>
    </source>
</evidence>
<name>A0A2V3Y930_9FIRM</name>
<dbReference type="InterPro" id="IPR036390">
    <property type="entry name" value="WH_DNA-bd_sf"/>
</dbReference>
<gene>
    <name evidence="4" type="ORF">DFR60_10352</name>
</gene>
<keyword evidence="5" id="KW-1185">Reference proteome</keyword>
<comment type="caution">
    <text evidence="4">The sequence shown here is derived from an EMBL/GenBank/DDBJ whole genome shotgun (WGS) entry which is preliminary data.</text>
</comment>
<reference evidence="4 5" key="1">
    <citation type="submission" date="2018-05" db="EMBL/GenBank/DDBJ databases">
        <title>Genomic Encyclopedia of Type Strains, Phase IV (KMG-IV): sequencing the most valuable type-strain genomes for metagenomic binning, comparative biology and taxonomic classification.</title>
        <authorList>
            <person name="Goeker M."/>
        </authorList>
    </citation>
    <scope>NUCLEOTIDE SEQUENCE [LARGE SCALE GENOMIC DNA]</scope>
    <source>
        <strain evidence="4 5">DSM 24995</strain>
    </source>
</reference>
<dbReference type="Pfam" id="PF00480">
    <property type="entry name" value="ROK"/>
    <property type="match status" value="1"/>
</dbReference>